<feature type="region of interest" description="Disordered" evidence="1">
    <location>
        <begin position="89"/>
        <end position="112"/>
    </location>
</feature>
<organism evidence="2 3">
    <name type="scientific">Myriangium duriaei CBS 260.36</name>
    <dbReference type="NCBI Taxonomy" id="1168546"/>
    <lineage>
        <taxon>Eukaryota</taxon>
        <taxon>Fungi</taxon>
        <taxon>Dikarya</taxon>
        <taxon>Ascomycota</taxon>
        <taxon>Pezizomycotina</taxon>
        <taxon>Dothideomycetes</taxon>
        <taxon>Dothideomycetidae</taxon>
        <taxon>Myriangiales</taxon>
        <taxon>Myriangiaceae</taxon>
        <taxon>Myriangium</taxon>
    </lineage>
</organism>
<evidence type="ECO:0000313" key="3">
    <source>
        <dbReference type="Proteomes" id="UP000799439"/>
    </source>
</evidence>
<feature type="compositionally biased region" description="Low complexity" evidence="1">
    <location>
        <begin position="96"/>
        <end position="112"/>
    </location>
</feature>
<name>A0A9P4J3M6_9PEZI</name>
<feature type="compositionally biased region" description="Basic and acidic residues" evidence="1">
    <location>
        <begin position="136"/>
        <end position="149"/>
    </location>
</feature>
<dbReference type="Proteomes" id="UP000799439">
    <property type="component" value="Unassembled WGS sequence"/>
</dbReference>
<accession>A0A9P4J3M6</accession>
<gene>
    <name evidence="2" type="ORF">K461DRAFT_157502</name>
</gene>
<feature type="region of interest" description="Disordered" evidence="1">
    <location>
        <begin position="135"/>
        <end position="157"/>
    </location>
</feature>
<protein>
    <submittedName>
        <fullName evidence="2">Uncharacterized protein</fullName>
    </submittedName>
</protein>
<dbReference type="EMBL" id="ML996087">
    <property type="protein sequence ID" value="KAF2151803.1"/>
    <property type="molecule type" value="Genomic_DNA"/>
</dbReference>
<keyword evidence="3" id="KW-1185">Reference proteome</keyword>
<comment type="caution">
    <text evidence="2">The sequence shown here is derived from an EMBL/GenBank/DDBJ whole genome shotgun (WGS) entry which is preliminary data.</text>
</comment>
<evidence type="ECO:0000313" key="2">
    <source>
        <dbReference type="EMBL" id="KAF2151803.1"/>
    </source>
</evidence>
<dbReference type="AlphaFoldDB" id="A0A9P4J3M6"/>
<sequence length="157" mass="17371">MPIHRHVARCLTHHRRPPSLFWHAWLSHPLLHYCQVCGLSLLPAALRLLQHRVSPALVVADTTATTTATMQFIGTGFNLASLAQQATIPSTGAGRSPTSPFSPSAPPSCSDPAPRANRYHFLPLYKQFTITSARNGPHEVPRWPAERQTGRIARRQC</sequence>
<reference evidence="2" key="1">
    <citation type="journal article" date="2020" name="Stud. Mycol.">
        <title>101 Dothideomycetes genomes: a test case for predicting lifestyles and emergence of pathogens.</title>
        <authorList>
            <person name="Haridas S."/>
            <person name="Albert R."/>
            <person name="Binder M."/>
            <person name="Bloem J."/>
            <person name="Labutti K."/>
            <person name="Salamov A."/>
            <person name="Andreopoulos B."/>
            <person name="Baker S."/>
            <person name="Barry K."/>
            <person name="Bills G."/>
            <person name="Bluhm B."/>
            <person name="Cannon C."/>
            <person name="Castanera R."/>
            <person name="Culley D."/>
            <person name="Daum C."/>
            <person name="Ezra D."/>
            <person name="Gonzalez J."/>
            <person name="Henrissat B."/>
            <person name="Kuo A."/>
            <person name="Liang C."/>
            <person name="Lipzen A."/>
            <person name="Lutzoni F."/>
            <person name="Magnuson J."/>
            <person name="Mondo S."/>
            <person name="Nolan M."/>
            <person name="Ohm R."/>
            <person name="Pangilinan J."/>
            <person name="Park H.-J."/>
            <person name="Ramirez L."/>
            <person name="Alfaro M."/>
            <person name="Sun H."/>
            <person name="Tritt A."/>
            <person name="Yoshinaga Y."/>
            <person name="Zwiers L.-H."/>
            <person name="Turgeon B."/>
            <person name="Goodwin S."/>
            <person name="Spatafora J."/>
            <person name="Crous P."/>
            <person name="Grigoriev I."/>
        </authorList>
    </citation>
    <scope>NUCLEOTIDE SEQUENCE</scope>
    <source>
        <strain evidence="2">CBS 260.36</strain>
    </source>
</reference>
<evidence type="ECO:0000256" key="1">
    <source>
        <dbReference type="SAM" id="MobiDB-lite"/>
    </source>
</evidence>
<proteinExistence type="predicted"/>